<protein>
    <recommendedName>
        <fullName evidence="6">DUF202 domain-containing protein</fullName>
    </recommendedName>
</protein>
<name>A0ABN2SG39_9MICO</name>
<feature type="transmembrane region" description="Helical" evidence="5">
    <location>
        <begin position="43"/>
        <end position="62"/>
    </location>
</feature>
<comment type="caution">
    <text evidence="7">The sequence shown here is derived from an EMBL/GenBank/DDBJ whole genome shotgun (WGS) entry which is preliminary data.</text>
</comment>
<comment type="subcellular location">
    <subcellularLocation>
        <location evidence="1">Endomembrane system</location>
        <topology evidence="1">Multi-pass membrane protein</topology>
    </subcellularLocation>
</comment>
<keyword evidence="8" id="KW-1185">Reference proteome</keyword>
<accession>A0ABN2SG39</accession>
<keyword evidence="4 5" id="KW-0472">Membrane</keyword>
<evidence type="ECO:0000256" key="1">
    <source>
        <dbReference type="ARBA" id="ARBA00004127"/>
    </source>
</evidence>
<proteinExistence type="predicted"/>
<evidence type="ECO:0000256" key="3">
    <source>
        <dbReference type="ARBA" id="ARBA00022989"/>
    </source>
</evidence>
<dbReference type="EMBL" id="BAAAPU010000008">
    <property type="protein sequence ID" value="GAA1985439.1"/>
    <property type="molecule type" value="Genomic_DNA"/>
</dbReference>
<sequence length="119" mass="12290">MRPSAHAGLQPERTALAWRRTALSVTVGSLVGLRVLPPQLGALGYAVSALGLLWGLDLVLTARRRYRDGARMLRAGADRTPQGPTAGPTTAGAALARTAVISGLVGLTALVAIVLLSTR</sequence>
<evidence type="ECO:0000256" key="4">
    <source>
        <dbReference type="ARBA" id="ARBA00023136"/>
    </source>
</evidence>
<feature type="domain" description="DUF202" evidence="6">
    <location>
        <begin position="8"/>
        <end position="69"/>
    </location>
</feature>
<dbReference type="RefSeq" id="WP_344063839.1">
    <property type="nucleotide sequence ID" value="NZ_BAAAPU010000008.1"/>
</dbReference>
<reference evidence="7 8" key="1">
    <citation type="journal article" date="2019" name="Int. J. Syst. Evol. Microbiol.">
        <title>The Global Catalogue of Microorganisms (GCM) 10K type strain sequencing project: providing services to taxonomists for standard genome sequencing and annotation.</title>
        <authorList>
            <consortium name="The Broad Institute Genomics Platform"/>
            <consortium name="The Broad Institute Genome Sequencing Center for Infectious Disease"/>
            <person name="Wu L."/>
            <person name="Ma J."/>
        </authorList>
    </citation>
    <scope>NUCLEOTIDE SEQUENCE [LARGE SCALE GENOMIC DNA]</scope>
    <source>
        <strain evidence="7 8">JCM 15628</strain>
    </source>
</reference>
<evidence type="ECO:0000259" key="6">
    <source>
        <dbReference type="Pfam" id="PF02656"/>
    </source>
</evidence>
<keyword evidence="3 5" id="KW-1133">Transmembrane helix</keyword>
<dbReference type="Proteomes" id="UP001500013">
    <property type="component" value="Unassembled WGS sequence"/>
</dbReference>
<gene>
    <name evidence="7" type="ORF">GCM10009817_28600</name>
</gene>
<evidence type="ECO:0000313" key="7">
    <source>
        <dbReference type="EMBL" id="GAA1985439.1"/>
    </source>
</evidence>
<evidence type="ECO:0000313" key="8">
    <source>
        <dbReference type="Proteomes" id="UP001500013"/>
    </source>
</evidence>
<dbReference type="Pfam" id="PF02656">
    <property type="entry name" value="DUF202"/>
    <property type="match status" value="1"/>
</dbReference>
<evidence type="ECO:0000256" key="5">
    <source>
        <dbReference type="SAM" id="Phobius"/>
    </source>
</evidence>
<feature type="transmembrane region" description="Helical" evidence="5">
    <location>
        <begin position="94"/>
        <end position="116"/>
    </location>
</feature>
<dbReference type="InterPro" id="IPR003807">
    <property type="entry name" value="DUF202"/>
</dbReference>
<organism evidence="7 8">
    <name type="scientific">Terrabacter lapilli</name>
    <dbReference type="NCBI Taxonomy" id="436231"/>
    <lineage>
        <taxon>Bacteria</taxon>
        <taxon>Bacillati</taxon>
        <taxon>Actinomycetota</taxon>
        <taxon>Actinomycetes</taxon>
        <taxon>Micrococcales</taxon>
        <taxon>Intrasporangiaceae</taxon>
        <taxon>Terrabacter</taxon>
    </lineage>
</organism>
<evidence type="ECO:0000256" key="2">
    <source>
        <dbReference type="ARBA" id="ARBA00022692"/>
    </source>
</evidence>
<keyword evidence="2 5" id="KW-0812">Transmembrane</keyword>